<dbReference type="Gene3D" id="3.30.700.10">
    <property type="entry name" value="Glycoprotein, Type 4 Pilin"/>
    <property type="match status" value="1"/>
</dbReference>
<sequence>MANAFGKFEKSNGFTLAEVLITLGIIGIVAAMTLPALVQNYQKTVLKNQFKKTYSSFYTAIRTAQTNLGYPVGCSYWTSGQKCSEVCTKRDPVYNSCQSWTCADGSPLPAEQNGPRGDCAAFDEELFTRVLKVVKFCENNALKNGCITEQYKGTDKIKEIQNPDAAYPPNPASDFSDSNIKNNYSSWVLSDGTIIIKYGTYKSTNFPIFTVDINGHKRPNKWGYDIFTFALKGDTVNGITKLEGSNYATEKGGLTTQQMIQQMYD</sequence>
<dbReference type="SUPFAM" id="SSF54523">
    <property type="entry name" value="Pili subunits"/>
    <property type="match status" value="1"/>
</dbReference>
<proteinExistence type="predicted"/>
<reference evidence="2" key="2">
    <citation type="journal article" date="2021" name="PeerJ">
        <title>Extensive microbial diversity within the chicken gut microbiome revealed by metagenomics and culture.</title>
        <authorList>
            <person name="Gilroy R."/>
            <person name="Ravi A."/>
            <person name="Getino M."/>
            <person name="Pursley I."/>
            <person name="Horton D.L."/>
            <person name="Alikhan N.F."/>
            <person name="Baker D."/>
            <person name="Gharbi K."/>
            <person name="Hall N."/>
            <person name="Watson M."/>
            <person name="Adriaenssens E.M."/>
            <person name="Foster-Nyarko E."/>
            <person name="Jarju S."/>
            <person name="Secka A."/>
            <person name="Antonio M."/>
            <person name="Oren A."/>
            <person name="Chaudhuri R.R."/>
            <person name="La Ragione R."/>
            <person name="Hildebrand F."/>
            <person name="Pallen M.J."/>
        </authorList>
    </citation>
    <scope>NUCLEOTIDE SEQUENCE</scope>
    <source>
        <strain evidence="2">6276</strain>
    </source>
</reference>
<dbReference type="NCBIfam" id="TIGR02532">
    <property type="entry name" value="IV_pilin_GFxxxE"/>
    <property type="match status" value="1"/>
</dbReference>
<dbReference type="InterPro" id="IPR012902">
    <property type="entry name" value="N_methyl_site"/>
</dbReference>
<dbReference type="Pfam" id="PF07963">
    <property type="entry name" value="N_methyl"/>
    <property type="match status" value="1"/>
</dbReference>
<evidence type="ECO:0000313" key="2">
    <source>
        <dbReference type="EMBL" id="HIS37749.1"/>
    </source>
</evidence>
<evidence type="ECO:0000256" key="1">
    <source>
        <dbReference type="SAM" id="Phobius"/>
    </source>
</evidence>
<comment type="caution">
    <text evidence="2">The sequence shown here is derived from an EMBL/GenBank/DDBJ whole genome shotgun (WGS) entry which is preliminary data.</text>
</comment>
<keyword evidence="1" id="KW-0472">Membrane</keyword>
<protein>
    <submittedName>
        <fullName evidence="2">Type II secretion system protein</fullName>
    </submittedName>
</protein>
<evidence type="ECO:0000313" key="3">
    <source>
        <dbReference type="Proteomes" id="UP000823928"/>
    </source>
</evidence>
<reference evidence="2" key="1">
    <citation type="submission" date="2020-10" db="EMBL/GenBank/DDBJ databases">
        <authorList>
            <person name="Gilroy R."/>
        </authorList>
    </citation>
    <scope>NUCLEOTIDE SEQUENCE</scope>
    <source>
        <strain evidence="2">6276</strain>
    </source>
</reference>
<gene>
    <name evidence="2" type="ORF">IAC10_14180</name>
</gene>
<dbReference type="EMBL" id="DVIU01000288">
    <property type="protein sequence ID" value="HIS37749.1"/>
    <property type="molecule type" value="Genomic_DNA"/>
</dbReference>
<organism evidence="2 3">
    <name type="scientific">Candidatus Scatousia excrementigallinarum</name>
    <dbReference type="NCBI Taxonomy" id="2840935"/>
    <lineage>
        <taxon>Bacteria</taxon>
        <taxon>Candidatus Scatousia</taxon>
    </lineage>
</organism>
<feature type="transmembrane region" description="Helical" evidence="1">
    <location>
        <begin position="20"/>
        <end position="38"/>
    </location>
</feature>
<name>A0A9D1F1J4_9BACT</name>
<dbReference type="Proteomes" id="UP000823928">
    <property type="component" value="Unassembled WGS sequence"/>
</dbReference>
<dbReference type="AlphaFoldDB" id="A0A9D1F1J4"/>
<dbReference type="InterPro" id="IPR045584">
    <property type="entry name" value="Pilin-like"/>
</dbReference>
<keyword evidence="1" id="KW-1133">Transmembrane helix</keyword>
<accession>A0A9D1F1J4</accession>
<keyword evidence="1" id="KW-0812">Transmembrane</keyword>